<name>A0A8J5MVJ3_HOMAM</name>
<dbReference type="EMBL" id="JAHLQT010024345">
    <property type="protein sequence ID" value="KAG7165428.1"/>
    <property type="molecule type" value="Genomic_DNA"/>
</dbReference>
<accession>A0A8J5MVJ3</accession>
<gene>
    <name evidence="1" type="primary">ND-ACP-L</name>
    <name evidence="1" type="ORF">Hamer_G007260</name>
</gene>
<evidence type="ECO:0000313" key="1">
    <source>
        <dbReference type="EMBL" id="KAG7165428.1"/>
    </source>
</evidence>
<feature type="non-terminal residue" evidence="1">
    <location>
        <position position="1"/>
    </location>
</feature>
<keyword evidence="2" id="KW-1185">Reference proteome</keyword>
<dbReference type="AlphaFoldDB" id="A0A8J5MVJ3"/>
<comment type="caution">
    <text evidence="1">The sequence shown here is derived from an EMBL/GenBank/DDBJ whole genome shotgun (WGS) entry which is preliminary data.</text>
</comment>
<sequence length="162" mass="18146">NEDMELGEAARLVLREAAVGSPASLSGGPSQQLYTTTKMASLTRSRLFTALIRPSVLAARIPRVTPVGCLYSMKARNDRLSRSNLLTAVQHQTSGSVRSYSAKEPLTLDMIQQRVLLVLRLYDKVNSDKVLKSQTVMQRNSYDRLTSSDTWQTRRIFMTKIP</sequence>
<evidence type="ECO:0000313" key="2">
    <source>
        <dbReference type="Proteomes" id="UP000747542"/>
    </source>
</evidence>
<organism evidence="1 2">
    <name type="scientific">Homarus americanus</name>
    <name type="common">American lobster</name>
    <dbReference type="NCBI Taxonomy" id="6706"/>
    <lineage>
        <taxon>Eukaryota</taxon>
        <taxon>Metazoa</taxon>
        <taxon>Ecdysozoa</taxon>
        <taxon>Arthropoda</taxon>
        <taxon>Crustacea</taxon>
        <taxon>Multicrustacea</taxon>
        <taxon>Malacostraca</taxon>
        <taxon>Eumalacostraca</taxon>
        <taxon>Eucarida</taxon>
        <taxon>Decapoda</taxon>
        <taxon>Pleocyemata</taxon>
        <taxon>Astacidea</taxon>
        <taxon>Nephropoidea</taxon>
        <taxon>Nephropidae</taxon>
        <taxon>Homarus</taxon>
    </lineage>
</organism>
<reference evidence="1" key="1">
    <citation type="journal article" date="2021" name="Sci. Adv.">
        <title>The American lobster genome reveals insights on longevity, neural, and immune adaptations.</title>
        <authorList>
            <person name="Polinski J.M."/>
            <person name="Zimin A.V."/>
            <person name="Clark K.F."/>
            <person name="Kohn A.B."/>
            <person name="Sadowski N."/>
            <person name="Timp W."/>
            <person name="Ptitsyn A."/>
            <person name="Khanna P."/>
            <person name="Romanova D.Y."/>
            <person name="Williams P."/>
            <person name="Greenwood S.J."/>
            <person name="Moroz L.L."/>
            <person name="Walt D.R."/>
            <person name="Bodnar A.G."/>
        </authorList>
    </citation>
    <scope>NUCLEOTIDE SEQUENCE</scope>
    <source>
        <strain evidence="1">GMGI-L3</strain>
    </source>
</reference>
<dbReference type="Proteomes" id="UP000747542">
    <property type="component" value="Unassembled WGS sequence"/>
</dbReference>
<proteinExistence type="predicted"/>
<protein>
    <submittedName>
        <fullName evidence="1">Acyl carrier protein-like</fullName>
    </submittedName>
</protein>